<comment type="cofactor">
    <cofactor evidence="1">
        <name>FAD</name>
        <dbReference type="ChEBI" id="CHEBI:57692"/>
    </cofactor>
</comment>
<dbReference type="InterPro" id="IPR036188">
    <property type="entry name" value="FAD/NAD-bd_sf"/>
</dbReference>
<evidence type="ECO:0000256" key="4">
    <source>
        <dbReference type="ARBA" id="ARBA00023002"/>
    </source>
</evidence>
<name>A0A382T7Q6_9ZZZZ</name>
<feature type="non-terminal residue" evidence="7">
    <location>
        <position position="80"/>
    </location>
</feature>
<dbReference type="Pfam" id="PF01266">
    <property type="entry name" value="DAO"/>
    <property type="match status" value="1"/>
</dbReference>
<gene>
    <name evidence="7" type="ORF">METZ01_LOCUS371034</name>
</gene>
<dbReference type="GO" id="GO:0047545">
    <property type="term" value="F:(S)-2-hydroxyglutarate dehydrogenase activity"/>
    <property type="evidence" value="ECO:0007669"/>
    <property type="project" value="TreeGrafter"/>
</dbReference>
<dbReference type="AlphaFoldDB" id="A0A382T7Q6"/>
<evidence type="ECO:0000259" key="6">
    <source>
        <dbReference type="Pfam" id="PF01266"/>
    </source>
</evidence>
<accession>A0A382T7Q6</accession>
<keyword evidence="4" id="KW-0560">Oxidoreductase</keyword>
<dbReference type="EMBL" id="UINC01134562">
    <property type="protein sequence ID" value="SVD18180.1"/>
    <property type="molecule type" value="Genomic_DNA"/>
</dbReference>
<proteinExistence type="inferred from homology"/>
<comment type="similarity">
    <text evidence="5">Belongs to the L2HGDH family.</text>
</comment>
<evidence type="ECO:0000256" key="5">
    <source>
        <dbReference type="ARBA" id="ARBA00037941"/>
    </source>
</evidence>
<dbReference type="InterPro" id="IPR006076">
    <property type="entry name" value="FAD-dep_OxRdtase"/>
</dbReference>
<dbReference type="PANTHER" id="PTHR43104:SF2">
    <property type="entry name" value="L-2-HYDROXYGLUTARATE DEHYDROGENASE, MITOCHONDRIAL"/>
    <property type="match status" value="1"/>
</dbReference>
<evidence type="ECO:0000313" key="7">
    <source>
        <dbReference type="EMBL" id="SVD18180.1"/>
    </source>
</evidence>
<sequence>MKINTDRCDIAVIGGGILGIATAMRLAQEYPKYKVVVLEKEAGLARHQTGHNSGVIHAGIYYTPGSQKANLCTVGSRMLR</sequence>
<reference evidence="7" key="1">
    <citation type="submission" date="2018-05" db="EMBL/GenBank/DDBJ databases">
        <authorList>
            <person name="Lanie J.A."/>
            <person name="Ng W.-L."/>
            <person name="Kazmierczak K.M."/>
            <person name="Andrzejewski T.M."/>
            <person name="Davidsen T.M."/>
            <person name="Wayne K.J."/>
            <person name="Tettelin H."/>
            <person name="Glass J.I."/>
            <person name="Rusch D."/>
            <person name="Podicherti R."/>
            <person name="Tsui H.-C.T."/>
            <person name="Winkler M.E."/>
        </authorList>
    </citation>
    <scope>NUCLEOTIDE SEQUENCE</scope>
</reference>
<dbReference type="Gene3D" id="3.50.50.60">
    <property type="entry name" value="FAD/NAD(P)-binding domain"/>
    <property type="match status" value="1"/>
</dbReference>
<dbReference type="SUPFAM" id="SSF51905">
    <property type="entry name" value="FAD/NAD(P)-binding domain"/>
    <property type="match status" value="1"/>
</dbReference>
<feature type="domain" description="FAD dependent oxidoreductase" evidence="6">
    <location>
        <begin position="9"/>
        <end position="75"/>
    </location>
</feature>
<evidence type="ECO:0000256" key="1">
    <source>
        <dbReference type="ARBA" id="ARBA00001974"/>
    </source>
</evidence>
<keyword evidence="3" id="KW-0274">FAD</keyword>
<organism evidence="7">
    <name type="scientific">marine metagenome</name>
    <dbReference type="NCBI Taxonomy" id="408172"/>
    <lineage>
        <taxon>unclassified sequences</taxon>
        <taxon>metagenomes</taxon>
        <taxon>ecological metagenomes</taxon>
    </lineage>
</organism>
<evidence type="ECO:0000256" key="2">
    <source>
        <dbReference type="ARBA" id="ARBA00022630"/>
    </source>
</evidence>
<evidence type="ECO:0000256" key="3">
    <source>
        <dbReference type="ARBA" id="ARBA00022827"/>
    </source>
</evidence>
<protein>
    <recommendedName>
        <fullName evidence="6">FAD dependent oxidoreductase domain-containing protein</fullName>
    </recommendedName>
</protein>
<dbReference type="PANTHER" id="PTHR43104">
    <property type="entry name" value="L-2-HYDROXYGLUTARATE DEHYDROGENASE, MITOCHONDRIAL"/>
    <property type="match status" value="1"/>
</dbReference>
<keyword evidence="2" id="KW-0285">Flavoprotein</keyword>